<evidence type="ECO:0008006" key="4">
    <source>
        <dbReference type="Google" id="ProtNLM"/>
    </source>
</evidence>
<accession>A0A085NSZ9</accession>
<dbReference type="PANTHER" id="PTHR16206">
    <property type="entry name" value="DEP DOMAIN-CONTAINING"/>
    <property type="match status" value="1"/>
</dbReference>
<gene>
    <name evidence="1" type="ORF">M513_03964</name>
    <name evidence="2" type="ORF">M514_03964</name>
</gene>
<dbReference type="PANTHER" id="PTHR16206:SF4">
    <property type="entry name" value="PROTEIN LET-99"/>
    <property type="match status" value="1"/>
</dbReference>
<dbReference type="Gene3D" id="1.10.10.10">
    <property type="entry name" value="Winged helix-like DNA-binding domain superfamily/Winged helix DNA-binding domain"/>
    <property type="match status" value="1"/>
</dbReference>
<dbReference type="EMBL" id="KL367477">
    <property type="protein sequence ID" value="KFD72595.1"/>
    <property type="molecule type" value="Genomic_DNA"/>
</dbReference>
<proteinExistence type="predicted"/>
<sequence length="616" mass="68900">MTTSNANEKYSATLFWNDVIRTFRSRMPLTTHRRGFKAYESSFTGREAVDWLHGYLSAKVGESRLIRRFTDVPVSSIVLTPLAVKNIGGSSVKVSSQSNCPTIAKRPSRAMLNGGQMFGALASNEGQRIIDELEIPSHHVAYNATNFTSRGMAKVPNPGDDVPGWALRGMKCLANWPWLNGIINVACYVGFERDVFTTLHEYFTSSVCSDCFIPSPFYHMFLAILDRAEMLDSGLGMNGQRLNGPPKKPFDFTNADLHSGGPPKANANGDEYCSNGSDEFGECSTAGASSDEFRPSSRFGQLTFVQRSVMLNDLPGLVPSPKILAELQSKSNINDGYHTDPSTCALTMKCRSSFSSFGPQNPFDRLESMNFRYPRLRSSIAFCPPIRSPMQWSRDRRMLSVPFSSYFHSPKVRQLTSDALAIGLLLLPPKNRRWLQLLMRFIERVSSNHCLRLDRLQSISNRALMINAFSSCFAVQAVSSSRSDSIRLLSCLVDFQGEIFKLPAGLNESVKARMNQARSSSSKVGQATTTFCSRITEEEFRQQAVEHSLTAVLALLDEIINSDNLSSPERQKRLLSFRKTYPELYKSRFPNDPLPKKTNSLIGRLKERMGVKTMYM</sequence>
<dbReference type="InterPro" id="IPR036390">
    <property type="entry name" value="WH_DNA-bd_sf"/>
</dbReference>
<keyword evidence="3" id="KW-1185">Reference proteome</keyword>
<evidence type="ECO:0000313" key="1">
    <source>
        <dbReference type="EMBL" id="KFD55046.1"/>
    </source>
</evidence>
<evidence type="ECO:0000313" key="3">
    <source>
        <dbReference type="Proteomes" id="UP000030764"/>
    </source>
</evidence>
<reference evidence="2 3" key="1">
    <citation type="journal article" date="2014" name="Nat. Genet.">
        <title>Genome and transcriptome of the porcine whipworm Trichuris suis.</title>
        <authorList>
            <person name="Jex A.R."/>
            <person name="Nejsum P."/>
            <person name="Schwarz E.M."/>
            <person name="Hu L."/>
            <person name="Young N.D."/>
            <person name="Hall R.S."/>
            <person name="Korhonen P.K."/>
            <person name="Liao S."/>
            <person name="Thamsborg S."/>
            <person name="Xia J."/>
            <person name="Xu P."/>
            <person name="Wang S."/>
            <person name="Scheerlinck J.P."/>
            <person name="Hofmann A."/>
            <person name="Sternberg P.W."/>
            <person name="Wang J."/>
            <person name="Gasser R.B."/>
        </authorList>
    </citation>
    <scope>NUCLEOTIDE SEQUENCE [LARGE SCALE GENOMIC DNA]</scope>
    <source>
        <strain evidence="2">DCEP-RM93F</strain>
        <strain evidence="1">DCEP-RM93M</strain>
    </source>
</reference>
<dbReference type="SUPFAM" id="SSF46785">
    <property type="entry name" value="Winged helix' DNA-binding domain"/>
    <property type="match status" value="1"/>
</dbReference>
<dbReference type="EMBL" id="KL363202">
    <property type="protein sequence ID" value="KFD55046.1"/>
    <property type="molecule type" value="Genomic_DNA"/>
</dbReference>
<protein>
    <recommendedName>
        <fullName evidence="4">DEP domain-containing protein</fullName>
    </recommendedName>
</protein>
<dbReference type="AlphaFoldDB" id="A0A085NSZ9"/>
<organism evidence="2">
    <name type="scientific">Trichuris suis</name>
    <name type="common">pig whipworm</name>
    <dbReference type="NCBI Taxonomy" id="68888"/>
    <lineage>
        <taxon>Eukaryota</taxon>
        <taxon>Metazoa</taxon>
        <taxon>Ecdysozoa</taxon>
        <taxon>Nematoda</taxon>
        <taxon>Enoplea</taxon>
        <taxon>Dorylaimia</taxon>
        <taxon>Trichinellida</taxon>
        <taxon>Trichuridae</taxon>
        <taxon>Trichuris</taxon>
    </lineage>
</organism>
<evidence type="ECO:0000313" key="2">
    <source>
        <dbReference type="EMBL" id="KFD72595.1"/>
    </source>
</evidence>
<dbReference type="Proteomes" id="UP000030758">
    <property type="component" value="Unassembled WGS sequence"/>
</dbReference>
<dbReference type="Proteomes" id="UP000030764">
    <property type="component" value="Unassembled WGS sequence"/>
</dbReference>
<dbReference type="InterPro" id="IPR036388">
    <property type="entry name" value="WH-like_DNA-bd_sf"/>
</dbReference>
<name>A0A085NSZ9_9BILA</name>